<gene>
    <name evidence="2" type="ORF">D6T69_11925</name>
</gene>
<accession>A0A3Q8RPG4</accession>
<dbReference type="Proteomes" id="UP000274593">
    <property type="component" value="Chromosome"/>
</dbReference>
<feature type="transmembrane region" description="Helical" evidence="1">
    <location>
        <begin position="156"/>
        <end position="184"/>
    </location>
</feature>
<feature type="transmembrane region" description="Helical" evidence="1">
    <location>
        <begin position="123"/>
        <end position="144"/>
    </location>
</feature>
<feature type="transmembrane region" description="Helical" evidence="1">
    <location>
        <begin position="36"/>
        <end position="58"/>
    </location>
</feature>
<dbReference type="KEGG" id="tsig:D6T69_11925"/>
<sequence length="202" mass="24053">MDLDKYKKAWGNQSEETNKVSKIDIYRMAHSKSSSIVKWIFIIGILEFIFLNSFYFIFDMEEAYEEYKKLGLYNFMIYSQFIIYPVLLYFLIKFYLNYKSISVVDSTKTLMTKIIKTRKTVKYYVIFNLLYVFTFGIIVAIASLKAHPEFNSQQVLISIIVTVITLIIMLVIIWCFYQLLYGILLRKLNKNYKELAKLEELN</sequence>
<keyword evidence="3" id="KW-1185">Reference proteome</keyword>
<protein>
    <submittedName>
        <fullName evidence="2">Uncharacterized protein</fullName>
    </submittedName>
</protein>
<dbReference type="AlphaFoldDB" id="A0A3Q8RPG4"/>
<feature type="transmembrane region" description="Helical" evidence="1">
    <location>
        <begin position="70"/>
        <end position="92"/>
    </location>
</feature>
<organism evidence="2 3">
    <name type="scientific">Tenacibaculum singaporense</name>
    <dbReference type="NCBI Taxonomy" id="2358479"/>
    <lineage>
        <taxon>Bacteria</taxon>
        <taxon>Pseudomonadati</taxon>
        <taxon>Bacteroidota</taxon>
        <taxon>Flavobacteriia</taxon>
        <taxon>Flavobacteriales</taxon>
        <taxon>Flavobacteriaceae</taxon>
        <taxon>Tenacibaculum</taxon>
    </lineage>
</organism>
<evidence type="ECO:0000313" key="3">
    <source>
        <dbReference type="Proteomes" id="UP000274593"/>
    </source>
</evidence>
<proteinExistence type="predicted"/>
<keyword evidence="1" id="KW-1133">Transmembrane helix</keyword>
<keyword evidence="1" id="KW-0472">Membrane</keyword>
<name>A0A3Q8RPG4_9FLAO</name>
<evidence type="ECO:0000313" key="2">
    <source>
        <dbReference type="EMBL" id="AZJ36199.1"/>
    </source>
</evidence>
<keyword evidence="1" id="KW-0812">Transmembrane</keyword>
<dbReference type="RefSeq" id="WP_125067933.1">
    <property type="nucleotide sequence ID" value="NZ_CP032548.1"/>
</dbReference>
<dbReference type="EMBL" id="CP032548">
    <property type="protein sequence ID" value="AZJ36199.1"/>
    <property type="molecule type" value="Genomic_DNA"/>
</dbReference>
<evidence type="ECO:0000256" key="1">
    <source>
        <dbReference type="SAM" id="Phobius"/>
    </source>
</evidence>
<reference evidence="2 3" key="1">
    <citation type="submission" date="2018-09" db="EMBL/GenBank/DDBJ databases">
        <title>Insights into the microbiota of Asian seabass (Lates calcarifer) with tenacibaculosis symptoms and description of sp. nov. Tenacibaculum singaporense.</title>
        <authorList>
            <person name="Miyake S."/>
            <person name="Soh M."/>
            <person name="Azman M.N."/>
            <person name="Ngoh S.Y."/>
            <person name="Orban L."/>
        </authorList>
    </citation>
    <scope>NUCLEOTIDE SEQUENCE [LARGE SCALE GENOMIC DNA]</scope>
    <source>
        <strain evidence="2 3">DSM 106434</strain>
    </source>
</reference>